<reference evidence="2 3" key="1">
    <citation type="journal article" date="2016" name="Mol. Biol. Evol.">
        <title>Comparative Genomics of Early-Diverging Mushroom-Forming Fungi Provides Insights into the Origins of Lignocellulose Decay Capabilities.</title>
        <authorList>
            <person name="Nagy L.G."/>
            <person name="Riley R."/>
            <person name="Tritt A."/>
            <person name="Adam C."/>
            <person name="Daum C."/>
            <person name="Floudas D."/>
            <person name="Sun H."/>
            <person name="Yadav J.S."/>
            <person name="Pangilinan J."/>
            <person name="Larsson K.H."/>
            <person name="Matsuura K."/>
            <person name="Barry K."/>
            <person name="Labutti K."/>
            <person name="Kuo R."/>
            <person name="Ohm R.A."/>
            <person name="Bhattacharya S.S."/>
            <person name="Shirouzu T."/>
            <person name="Yoshinaga Y."/>
            <person name="Martin F.M."/>
            <person name="Grigoriev I.V."/>
            <person name="Hibbett D.S."/>
        </authorList>
    </citation>
    <scope>NUCLEOTIDE SEQUENCE [LARGE SCALE GENOMIC DNA]</scope>
    <source>
        <strain evidence="2 3">CBS 109695</strain>
    </source>
</reference>
<dbReference type="STRING" id="436010.A0A166S094"/>
<dbReference type="Proteomes" id="UP000076532">
    <property type="component" value="Unassembled WGS sequence"/>
</dbReference>
<dbReference type="EMBL" id="KV417501">
    <property type="protein sequence ID" value="KZP28865.1"/>
    <property type="molecule type" value="Genomic_DNA"/>
</dbReference>
<gene>
    <name evidence="2" type="ORF">FIBSPDRAFT_947269</name>
</gene>
<protein>
    <submittedName>
        <fullName evidence="2">Uncharacterized protein</fullName>
    </submittedName>
</protein>
<evidence type="ECO:0000256" key="1">
    <source>
        <dbReference type="SAM" id="MobiDB-lite"/>
    </source>
</evidence>
<feature type="region of interest" description="Disordered" evidence="1">
    <location>
        <begin position="1"/>
        <end position="66"/>
    </location>
</feature>
<proteinExistence type="predicted"/>
<dbReference type="AlphaFoldDB" id="A0A166S094"/>
<dbReference type="OrthoDB" id="3268409at2759"/>
<keyword evidence="3" id="KW-1185">Reference proteome</keyword>
<sequence length="934" mass="104722">MLSLSQLLNPVAPRSPEHSAATPTSETSAPSELLSFTSPPALRTVPGLITQSPHATPPTPSTDDHDIISVKDDVYLNRETTLARLFTYSQGITLEYPATNCNRPVGHLFEVDPNNWVNPRLNFAYSQGGPSGSSRRGREMFCKLLVDVDGNEVPCKISQYTCQGCKICPYSDLDTMCRPHETASREALKSRLRQSQLLRNVTSAQQALFAKTLTLYRSYRVHGCLGSVSLSTPPMPPTDVEDDVWLARLQQIRRGHDPKLTCNGQLIFDYNETGEAFIRCEHFSSRLGGSRDHLFSYAPGNGLYNLEYIEALFDNDHDTIRKFEAAAQASGFGPLATCTSIANHSSIKVNCPCEHRTADGDLDLGVMLHLKCQSTFRCFEPLEEYRRVCPRVLIICRNEHTHPIPLPTKTPSTVRLEVLELLKSIRQDLADLTPRRFMRHSVTQVYLQKRFLNTQHPCLADLHASLANREHIKAYITQARSICFPFGTGWEGLLDLKRAQDELPPENHYIRYMAEIPLSRLPRYDEDELELAASAVTMLQVIVCMRPASSRRLAAAHYLQSDIAFKRVSKFFEFEIGGLDHNANMAITYCRVYLNRQTAAAHAIVFEKIEEIVREDTGTSLKWRHLHSDSLEEHVGILQWAGDQHGGQAKGLGLHLMSVAATLPARYDLHEPHRLLTSLTEYEHLRRLFRLCHTHVERNIQASSVTEPVKRKMRSLICVTHRDFEGTLRDIAKEGGKAGADWVQDKIRCKFALPGICWEMSCIPKSIWQVADSTTNISESLHADVNSEGKFCSLLGGIKKGQHFDNMKLRSLEMFETAGVRPSHTSGHKSDNISRGLKRKMSARQKTLASEDASITVANKRLRRMDDAVVKAKADLSQALRQVGRYPEDNRFIQEAKRVEKRSAAAEAGFEKALASSHGAKGMGSGRVGLLLPK</sequence>
<evidence type="ECO:0000313" key="2">
    <source>
        <dbReference type="EMBL" id="KZP28865.1"/>
    </source>
</evidence>
<accession>A0A166S094</accession>
<organism evidence="2 3">
    <name type="scientific">Athelia psychrophila</name>
    <dbReference type="NCBI Taxonomy" id="1759441"/>
    <lineage>
        <taxon>Eukaryota</taxon>
        <taxon>Fungi</taxon>
        <taxon>Dikarya</taxon>
        <taxon>Basidiomycota</taxon>
        <taxon>Agaricomycotina</taxon>
        <taxon>Agaricomycetes</taxon>
        <taxon>Agaricomycetidae</taxon>
        <taxon>Atheliales</taxon>
        <taxon>Atheliaceae</taxon>
        <taxon>Athelia</taxon>
    </lineage>
</organism>
<name>A0A166S094_9AGAM</name>
<evidence type="ECO:0000313" key="3">
    <source>
        <dbReference type="Proteomes" id="UP000076532"/>
    </source>
</evidence>
<feature type="compositionally biased region" description="Polar residues" evidence="1">
    <location>
        <begin position="21"/>
        <end position="38"/>
    </location>
</feature>